<dbReference type="Proteomes" id="UP000237000">
    <property type="component" value="Unassembled WGS sequence"/>
</dbReference>
<keyword evidence="2" id="KW-1185">Reference proteome</keyword>
<reference evidence="2" key="1">
    <citation type="submission" date="2016-06" db="EMBL/GenBank/DDBJ databases">
        <title>Parallel loss of symbiosis genes in relatives of nitrogen-fixing non-legume Parasponia.</title>
        <authorList>
            <person name="Van Velzen R."/>
            <person name="Holmer R."/>
            <person name="Bu F."/>
            <person name="Rutten L."/>
            <person name="Van Zeijl A."/>
            <person name="Liu W."/>
            <person name="Santuari L."/>
            <person name="Cao Q."/>
            <person name="Sharma T."/>
            <person name="Shen D."/>
            <person name="Roswanjaya Y."/>
            <person name="Wardhani T."/>
            <person name="Kalhor M.S."/>
            <person name="Jansen J."/>
            <person name="Van den Hoogen J."/>
            <person name="Gungor B."/>
            <person name="Hartog M."/>
            <person name="Hontelez J."/>
            <person name="Verver J."/>
            <person name="Yang W.-C."/>
            <person name="Schijlen E."/>
            <person name="Repin R."/>
            <person name="Schilthuizen M."/>
            <person name="Schranz E."/>
            <person name="Heidstra R."/>
            <person name="Miyata K."/>
            <person name="Fedorova E."/>
            <person name="Kohlen W."/>
            <person name="Bisseling T."/>
            <person name="Smit S."/>
            <person name="Geurts R."/>
        </authorList>
    </citation>
    <scope>NUCLEOTIDE SEQUENCE [LARGE SCALE GENOMIC DNA]</scope>
    <source>
        <strain evidence="2">cv. RG33-2</strain>
    </source>
</reference>
<organism evidence="1 2">
    <name type="scientific">Trema orientale</name>
    <name type="common">Charcoal tree</name>
    <name type="synonym">Celtis orientalis</name>
    <dbReference type="NCBI Taxonomy" id="63057"/>
    <lineage>
        <taxon>Eukaryota</taxon>
        <taxon>Viridiplantae</taxon>
        <taxon>Streptophyta</taxon>
        <taxon>Embryophyta</taxon>
        <taxon>Tracheophyta</taxon>
        <taxon>Spermatophyta</taxon>
        <taxon>Magnoliopsida</taxon>
        <taxon>eudicotyledons</taxon>
        <taxon>Gunneridae</taxon>
        <taxon>Pentapetalae</taxon>
        <taxon>rosids</taxon>
        <taxon>fabids</taxon>
        <taxon>Rosales</taxon>
        <taxon>Cannabaceae</taxon>
        <taxon>Trema</taxon>
    </lineage>
</organism>
<gene>
    <name evidence="1" type="ORF">TorRG33x02_319810</name>
</gene>
<sequence length="89" mass="10510">KRDLTAHTCLQGKDTCEEVDQEYSRKWARASTRGTRRVTVQDCLHVYVRPRYPLPSLFSLCPRPFKEKVSGTYPKRRERERESEVSSSY</sequence>
<feature type="non-terminal residue" evidence="1">
    <location>
        <position position="1"/>
    </location>
</feature>
<evidence type="ECO:0000313" key="1">
    <source>
        <dbReference type="EMBL" id="PON48603.1"/>
    </source>
</evidence>
<dbReference type="OrthoDB" id="10388580at2759"/>
<protein>
    <submittedName>
        <fullName evidence="1">Uncharacterized protein</fullName>
    </submittedName>
</protein>
<dbReference type="InParanoid" id="A0A2P5BIL1"/>
<accession>A0A2P5BIL1</accession>
<evidence type="ECO:0000313" key="2">
    <source>
        <dbReference type="Proteomes" id="UP000237000"/>
    </source>
</evidence>
<name>A0A2P5BIL1_TREOI</name>
<proteinExistence type="predicted"/>
<dbReference type="EMBL" id="JXTC01000514">
    <property type="protein sequence ID" value="PON48603.1"/>
    <property type="molecule type" value="Genomic_DNA"/>
</dbReference>
<comment type="caution">
    <text evidence="1">The sequence shown here is derived from an EMBL/GenBank/DDBJ whole genome shotgun (WGS) entry which is preliminary data.</text>
</comment>
<dbReference type="AlphaFoldDB" id="A0A2P5BIL1"/>